<dbReference type="Proteomes" id="UP000322000">
    <property type="component" value="Chromosome 15"/>
</dbReference>
<evidence type="ECO:0000256" key="10">
    <source>
        <dbReference type="RuleBase" id="RU351113"/>
    </source>
</evidence>
<evidence type="ECO:0000256" key="2">
    <source>
        <dbReference type="ARBA" id="ARBA00022475"/>
    </source>
</evidence>
<proteinExistence type="inferred from homology"/>
<feature type="transmembrane region" description="Helical" evidence="10">
    <location>
        <begin position="303"/>
        <end position="325"/>
    </location>
</feature>
<evidence type="ECO:0000256" key="7">
    <source>
        <dbReference type="ARBA" id="ARBA00023136"/>
    </source>
</evidence>
<evidence type="ECO:0000256" key="5">
    <source>
        <dbReference type="ARBA" id="ARBA00022725"/>
    </source>
</evidence>
<keyword evidence="3 10" id="KW-0716">Sensory transduction</keyword>
<feature type="transmembrane region" description="Helical" evidence="10">
    <location>
        <begin position="83"/>
        <end position="100"/>
    </location>
</feature>
<comment type="subcellular location">
    <subcellularLocation>
        <location evidence="1 10">Cell membrane</location>
        <topology evidence="1 10">Multi-pass membrane protein</topology>
    </subcellularLocation>
</comment>
<evidence type="ECO:0000256" key="4">
    <source>
        <dbReference type="ARBA" id="ARBA00022692"/>
    </source>
</evidence>
<keyword evidence="6 10" id="KW-1133">Transmembrane helix</keyword>
<feature type="transmembrane region" description="Helical" evidence="10">
    <location>
        <begin position="135"/>
        <end position="155"/>
    </location>
</feature>
<reference evidence="12" key="1">
    <citation type="submission" date="2025-08" db="UniProtKB">
        <authorList>
            <consortium name="RefSeq"/>
        </authorList>
    </citation>
    <scope>IDENTIFICATION</scope>
</reference>
<dbReference type="GO" id="GO:0007165">
    <property type="term" value="P:signal transduction"/>
    <property type="evidence" value="ECO:0007669"/>
    <property type="project" value="UniProtKB-KW"/>
</dbReference>
<feature type="transmembrane region" description="Helical" evidence="10">
    <location>
        <begin position="194"/>
        <end position="219"/>
    </location>
</feature>
<dbReference type="RefSeq" id="XP_026738210.1">
    <property type="nucleotide sequence ID" value="XM_026882409.1"/>
</dbReference>
<protein>
    <recommendedName>
        <fullName evidence="10">Odorant receptor</fullName>
    </recommendedName>
</protein>
<feature type="transmembrane region" description="Helical" evidence="10">
    <location>
        <begin position="46"/>
        <end position="71"/>
    </location>
</feature>
<dbReference type="GO" id="GO:0005886">
    <property type="term" value="C:plasma membrane"/>
    <property type="evidence" value="ECO:0007669"/>
    <property type="project" value="UniProtKB-SubCell"/>
</dbReference>
<evidence type="ECO:0000313" key="12">
    <source>
        <dbReference type="RefSeq" id="XP_026738210.1"/>
    </source>
</evidence>
<evidence type="ECO:0000256" key="8">
    <source>
        <dbReference type="ARBA" id="ARBA00023170"/>
    </source>
</evidence>
<keyword evidence="4 10" id="KW-0812">Transmembrane</keyword>
<keyword evidence="8 10" id="KW-0675">Receptor</keyword>
<dbReference type="GeneID" id="113501300"/>
<evidence type="ECO:0000256" key="3">
    <source>
        <dbReference type="ARBA" id="ARBA00022606"/>
    </source>
</evidence>
<dbReference type="GO" id="GO:0004984">
    <property type="term" value="F:olfactory receptor activity"/>
    <property type="evidence" value="ECO:0007669"/>
    <property type="project" value="InterPro"/>
</dbReference>
<comment type="caution">
    <text evidence="10">Lacks conserved residue(s) required for the propagation of feature annotation.</text>
</comment>
<keyword evidence="7 10" id="KW-0472">Membrane</keyword>
<evidence type="ECO:0000256" key="1">
    <source>
        <dbReference type="ARBA" id="ARBA00004651"/>
    </source>
</evidence>
<evidence type="ECO:0000256" key="6">
    <source>
        <dbReference type="ARBA" id="ARBA00022989"/>
    </source>
</evidence>
<keyword evidence="11" id="KW-1185">Reference proteome</keyword>
<organism evidence="11 12">
    <name type="scientific">Trichoplusia ni</name>
    <name type="common">Cabbage looper</name>
    <dbReference type="NCBI Taxonomy" id="7111"/>
    <lineage>
        <taxon>Eukaryota</taxon>
        <taxon>Metazoa</taxon>
        <taxon>Ecdysozoa</taxon>
        <taxon>Arthropoda</taxon>
        <taxon>Hexapoda</taxon>
        <taxon>Insecta</taxon>
        <taxon>Pterygota</taxon>
        <taxon>Neoptera</taxon>
        <taxon>Endopterygota</taxon>
        <taxon>Lepidoptera</taxon>
        <taxon>Glossata</taxon>
        <taxon>Ditrysia</taxon>
        <taxon>Noctuoidea</taxon>
        <taxon>Noctuidae</taxon>
        <taxon>Plusiinae</taxon>
        <taxon>Trichoplusia</taxon>
    </lineage>
</organism>
<comment type="similarity">
    <text evidence="10">Belongs to the insect chemoreceptor superfamily. Heteromeric odorant receptor channel (TC 1.A.69) family.</text>
</comment>
<dbReference type="InParanoid" id="A0A7E5WBX6"/>
<sequence length="402" mass="46026">MAATESLYEQSKTTDFFYKIYLTVYICGFPNCWIEDLKITKRFARVYDRFTLFNNALICTLIGTELLAVFTQHNLSEKQQSNYMIYFMSHPLMYGFRVIMGTHQKKVKTLLYSLTVVLKRVHNDPEVEKQMIHSAVMYLFALCFSCAMCMTMYTVDAGWEMISHNATFTTLVTVYPDVEDRSELASFVRILTNIVWWIFYTRIIGVYILVIPLATCLSYQFKNLQSYFISLADIFERDDLSQTLMEEQYEEGFKTGIKMHLETLRCTKLTQTICNEVYSGQILFNMFMLVALMAQMTNSDRTLVNMCSAGVTGSAVLISTGFYMWNAGDVTVEASNLPSAMYFSGWHNCQGASSRRVRTSLVVAIANAQEPVVLKGLGYISLSYDSYITIVKSSYSVFSVMF</sequence>
<keyword evidence="9 10" id="KW-0807">Transducer</keyword>
<dbReference type="GO" id="GO:0005549">
    <property type="term" value="F:odorant binding"/>
    <property type="evidence" value="ECO:0007669"/>
    <property type="project" value="InterPro"/>
</dbReference>
<dbReference type="OrthoDB" id="7476568at2759"/>
<dbReference type="Pfam" id="PF02949">
    <property type="entry name" value="7tm_6"/>
    <property type="match status" value="1"/>
</dbReference>
<dbReference type="PANTHER" id="PTHR21137:SF35">
    <property type="entry name" value="ODORANT RECEPTOR 19A-RELATED"/>
    <property type="match status" value="1"/>
</dbReference>
<dbReference type="KEGG" id="tnl:113501300"/>
<dbReference type="AlphaFoldDB" id="A0A7E5WBX6"/>
<gene>
    <name evidence="12" type="primary">LOC113501300</name>
</gene>
<keyword evidence="5 10" id="KW-0552">Olfaction</keyword>
<evidence type="ECO:0000256" key="9">
    <source>
        <dbReference type="ARBA" id="ARBA00023224"/>
    </source>
</evidence>
<dbReference type="PANTHER" id="PTHR21137">
    <property type="entry name" value="ODORANT RECEPTOR"/>
    <property type="match status" value="1"/>
</dbReference>
<dbReference type="InterPro" id="IPR004117">
    <property type="entry name" value="7tm6_olfct_rcpt"/>
</dbReference>
<keyword evidence="2" id="KW-1003">Cell membrane</keyword>
<accession>A0A7E5WBX6</accession>
<evidence type="ECO:0000313" key="11">
    <source>
        <dbReference type="Proteomes" id="UP000322000"/>
    </source>
</evidence>
<name>A0A7E5WBX6_TRINI</name>